<feature type="compositionally biased region" description="Basic residues" evidence="1">
    <location>
        <begin position="45"/>
        <end position="59"/>
    </location>
</feature>
<proteinExistence type="predicted"/>
<dbReference type="AlphaFoldDB" id="A0AAP0JX98"/>
<name>A0AAP0JX98_9MAGN</name>
<evidence type="ECO:0000256" key="1">
    <source>
        <dbReference type="SAM" id="MobiDB-lite"/>
    </source>
</evidence>
<dbReference type="PANTHER" id="PTHR33402:SF19">
    <property type="entry name" value="VQ MOTIF-CONTAINING PROTEIN 11"/>
    <property type="match status" value="1"/>
</dbReference>
<evidence type="ECO:0000313" key="3">
    <source>
        <dbReference type="Proteomes" id="UP001420932"/>
    </source>
</evidence>
<sequence length="253" mass="28410">MRLVANIIRSQVREMGQYWETYCKDFGGSSISYFFSLPRTTIHTPPRHHHTHTPTPKHHKSEEDQSIREATKPTSQVSSHGFIRAVRPGPHHVRPSRPDDLPSPGPETDGRIDRGSLVNREAPGDCTPDDPADMGPRRPAFKLQERRQGGRKLEISLGFNNGHSNCNNRQRTTPWVKGVLGGDHNAVLVSPVSPFDLFSRGSASPRTPSDEEMVQMEERAIAEKGFFFHPSPRGPDPPELLPLFPLHSPREPY</sequence>
<comment type="caution">
    <text evidence="2">The sequence shown here is derived from an EMBL/GenBank/DDBJ whole genome shotgun (WGS) entry which is preliminary data.</text>
</comment>
<dbReference type="InterPro" id="IPR039611">
    <property type="entry name" value="VQ_4/11/13/19/31/33"/>
</dbReference>
<feature type="region of interest" description="Disordered" evidence="1">
    <location>
        <begin position="42"/>
        <end position="138"/>
    </location>
</feature>
<feature type="compositionally biased region" description="Basic and acidic residues" evidence="1">
    <location>
        <begin position="60"/>
        <end position="71"/>
    </location>
</feature>
<gene>
    <name evidence="2" type="ORF">Syun_011166</name>
</gene>
<protein>
    <submittedName>
        <fullName evidence="2">Uncharacterized protein</fullName>
    </submittedName>
</protein>
<reference evidence="2 3" key="1">
    <citation type="submission" date="2024-01" db="EMBL/GenBank/DDBJ databases">
        <title>Genome assemblies of Stephania.</title>
        <authorList>
            <person name="Yang L."/>
        </authorList>
    </citation>
    <scope>NUCLEOTIDE SEQUENCE [LARGE SCALE GENOMIC DNA]</scope>
    <source>
        <strain evidence="2">YNDBR</strain>
        <tissue evidence="2">Leaf</tissue>
    </source>
</reference>
<feature type="region of interest" description="Disordered" evidence="1">
    <location>
        <begin position="227"/>
        <end position="253"/>
    </location>
</feature>
<keyword evidence="3" id="KW-1185">Reference proteome</keyword>
<dbReference type="Proteomes" id="UP001420932">
    <property type="component" value="Unassembled WGS sequence"/>
</dbReference>
<dbReference type="EMBL" id="JBBNAF010000005">
    <property type="protein sequence ID" value="KAK9141766.1"/>
    <property type="molecule type" value="Genomic_DNA"/>
</dbReference>
<organism evidence="2 3">
    <name type="scientific">Stephania yunnanensis</name>
    <dbReference type="NCBI Taxonomy" id="152371"/>
    <lineage>
        <taxon>Eukaryota</taxon>
        <taxon>Viridiplantae</taxon>
        <taxon>Streptophyta</taxon>
        <taxon>Embryophyta</taxon>
        <taxon>Tracheophyta</taxon>
        <taxon>Spermatophyta</taxon>
        <taxon>Magnoliopsida</taxon>
        <taxon>Ranunculales</taxon>
        <taxon>Menispermaceae</taxon>
        <taxon>Menispermoideae</taxon>
        <taxon>Cissampelideae</taxon>
        <taxon>Stephania</taxon>
    </lineage>
</organism>
<evidence type="ECO:0000313" key="2">
    <source>
        <dbReference type="EMBL" id="KAK9141766.1"/>
    </source>
</evidence>
<accession>A0AAP0JX98</accession>
<dbReference type="PANTHER" id="PTHR33402">
    <property type="entry name" value="VQ MOTIF-CONTAINING PROTEIN 11-LIKE"/>
    <property type="match status" value="1"/>
</dbReference>